<protein>
    <recommendedName>
        <fullName evidence="2">undecaprenyl-diphosphate phosphatase</fullName>
        <ecNumber evidence="2">3.6.1.27</ecNumber>
    </recommendedName>
    <alternativeName>
        <fullName evidence="8">Undecaprenyl pyrophosphate phosphatase</fullName>
    </alternativeName>
</protein>
<evidence type="ECO:0000256" key="3">
    <source>
        <dbReference type="ARBA" id="ARBA00022475"/>
    </source>
</evidence>
<dbReference type="EC" id="3.6.1.27" evidence="2"/>
<name>A0A3N9THK3_9VIBR</name>
<evidence type="ECO:0000256" key="10">
    <source>
        <dbReference type="SAM" id="Phobius"/>
    </source>
</evidence>
<evidence type="ECO:0000256" key="1">
    <source>
        <dbReference type="ARBA" id="ARBA00004651"/>
    </source>
</evidence>
<dbReference type="GO" id="GO:0005886">
    <property type="term" value="C:plasma membrane"/>
    <property type="evidence" value="ECO:0007669"/>
    <property type="project" value="UniProtKB-SubCell"/>
</dbReference>
<evidence type="ECO:0000313" key="13">
    <source>
        <dbReference type="Proteomes" id="UP000281112"/>
    </source>
</evidence>
<keyword evidence="4 10" id="KW-0812">Transmembrane</keyword>
<evidence type="ECO:0000256" key="7">
    <source>
        <dbReference type="ARBA" id="ARBA00023136"/>
    </source>
</evidence>
<comment type="subcellular location">
    <subcellularLocation>
        <location evidence="1">Cell membrane</location>
        <topology evidence="1">Multi-pass membrane protein</topology>
    </subcellularLocation>
</comment>
<dbReference type="GO" id="GO:0050380">
    <property type="term" value="F:undecaprenyl-diphosphatase activity"/>
    <property type="evidence" value="ECO:0007669"/>
    <property type="project" value="UniProtKB-EC"/>
</dbReference>
<comment type="caution">
    <text evidence="12">The sequence shown here is derived from an EMBL/GenBank/DDBJ whole genome shotgun (WGS) entry which is preliminary data.</text>
</comment>
<comment type="catalytic activity">
    <reaction evidence="9">
        <text>di-trans,octa-cis-undecaprenyl diphosphate + H2O = di-trans,octa-cis-undecaprenyl phosphate + phosphate + H(+)</text>
        <dbReference type="Rhea" id="RHEA:28094"/>
        <dbReference type="ChEBI" id="CHEBI:15377"/>
        <dbReference type="ChEBI" id="CHEBI:15378"/>
        <dbReference type="ChEBI" id="CHEBI:43474"/>
        <dbReference type="ChEBI" id="CHEBI:58405"/>
        <dbReference type="ChEBI" id="CHEBI:60392"/>
        <dbReference type="EC" id="3.6.1.27"/>
    </reaction>
</comment>
<organism evidence="12 13">
    <name type="scientific">Vibrio viridaestus</name>
    <dbReference type="NCBI Taxonomy" id="2487322"/>
    <lineage>
        <taxon>Bacteria</taxon>
        <taxon>Pseudomonadati</taxon>
        <taxon>Pseudomonadota</taxon>
        <taxon>Gammaproteobacteria</taxon>
        <taxon>Vibrionales</taxon>
        <taxon>Vibrionaceae</taxon>
        <taxon>Vibrio</taxon>
    </lineage>
</organism>
<accession>A0A3N9THK3</accession>
<dbReference type="SMART" id="SM00014">
    <property type="entry name" value="acidPPc"/>
    <property type="match status" value="1"/>
</dbReference>
<dbReference type="PANTHER" id="PTHR14969:SF62">
    <property type="entry name" value="DECAPRENYLPHOSPHORYL-5-PHOSPHORIBOSE PHOSPHATASE RV3807C-RELATED"/>
    <property type="match status" value="1"/>
</dbReference>
<evidence type="ECO:0000259" key="11">
    <source>
        <dbReference type="SMART" id="SM00014"/>
    </source>
</evidence>
<evidence type="ECO:0000256" key="2">
    <source>
        <dbReference type="ARBA" id="ARBA00012374"/>
    </source>
</evidence>
<reference evidence="12 13" key="1">
    <citation type="submission" date="2018-11" db="EMBL/GenBank/DDBJ databases">
        <title>Vibrio LJC006 sp. nov., isolated from seawater during the bloom of the enteromorpha.</title>
        <authorList>
            <person name="Liang J."/>
        </authorList>
    </citation>
    <scope>NUCLEOTIDE SEQUENCE [LARGE SCALE GENOMIC DNA]</scope>
    <source>
        <strain evidence="12 13">LJC006</strain>
    </source>
</reference>
<evidence type="ECO:0000256" key="6">
    <source>
        <dbReference type="ARBA" id="ARBA00022989"/>
    </source>
</evidence>
<sequence>MRVMEPIVRFDLAFSLFCLRHRCYQKIAVTSKWVSRSGDGHIYALLGVSAYLFDGSRGMEFLYSGLVAFAIELPAYVLLKRSFQRRRPHEFSSLVTAFITPSDRFSLPSGHTTAAFLMASLLSFYYPTLSMLFFSWASCVGLARILLGVHFFTDVAIGCALGLICAQCGLLLVVG</sequence>
<dbReference type="SUPFAM" id="SSF48317">
    <property type="entry name" value="Acid phosphatase/Vanadium-dependent haloperoxidase"/>
    <property type="match status" value="1"/>
</dbReference>
<dbReference type="InterPro" id="IPR036938">
    <property type="entry name" value="PAP2/HPO_sf"/>
</dbReference>
<dbReference type="PANTHER" id="PTHR14969">
    <property type="entry name" value="SPHINGOSINE-1-PHOSPHATE PHOSPHOHYDROLASE"/>
    <property type="match status" value="1"/>
</dbReference>
<evidence type="ECO:0000256" key="8">
    <source>
        <dbReference type="ARBA" id="ARBA00032707"/>
    </source>
</evidence>
<feature type="transmembrane region" description="Helical" evidence="10">
    <location>
        <begin position="114"/>
        <end position="137"/>
    </location>
</feature>
<dbReference type="AlphaFoldDB" id="A0A3N9THK3"/>
<feature type="transmembrane region" description="Helical" evidence="10">
    <location>
        <begin position="149"/>
        <end position="174"/>
    </location>
</feature>
<keyword evidence="5" id="KW-0378">Hydrolase</keyword>
<evidence type="ECO:0000256" key="4">
    <source>
        <dbReference type="ARBA" id="ARBA00022692"/>
    </source>
</evidence>
<feature type="transmembrane region" description="Helical" evidence="10">
    <location>
        <begin position="61"/>
        <end position="79"/>
    </location>
</feature>
<keyword evidence="13" id="KW-1185">Reference proteome</keyword>
<proteinExistence type="predicted"/>
<evidence type="ECO:0000256" key="5">
    <source>
        <dbReference type="ARBA" id="ARBA00022801"/>
    </source>
</evidence>
<dbReference type="OrthoDB" id="9780507at2"/>
<evidence type="ECO:0000256" key="9">
    <source>
        <dbReference type="ARBA" id="ARBA00047594"/>
    </source>
</evidence>
<dbReference type="Pfam" id="PF01569">
    <property type="entry name" value="PAP2"/>
    <property type="match status" value="1"/>
</dbReference>
<keyword evidence="3" id="KW-1003">Cell membrane</keyword>
<dbReference type="Proteomes" id="UP000281112">
    <property type="component" value="Unassembled WGS sequence"/>
</dbReference>
<feature type="domain" description="Phosphatidic acid phosphatase type 2/haloperoxidase" evidence="11">
    <location>
        <begin position="61"/>
        <end position="170"/>
    </location>
</feature>
<dbReference type="InterPro" id="IPR000326">
    <property type="entry name" value="PAP2/HPO"/>
</dbReference>
<keyword evidence="7 10" id="KW-0472">Membrane</keyword>
<dbReference type="EMBL" id="RJVQ01000002">
    <property type="protein sequence ID" value="RQW63747.1"/>
    <property type="molecule type" value="Genomic_DNA"/>
</dbReference>
<dbReference type="RefSeq" id="WP_124935866.1">
    <property type="nucleotide sequence ID" value="NZ_RJVQ01000002.1"/>
</dbReference>
<gene>
    <name evidence="12" type="ORF">EES38_03830</name>
</gene>
<dbReference type="CDD" id="cd01610">
    <property type="entry name" value="PAP2_like"/>
    <property type="match status" value="1"/>
</dbReference>
<keyword evidence="6 10" id="KW-1133">Transmembrane helix</keyword>
<evidence type="ECO:0000313" key="12">
    <source>
        <dbReference type="EMBL" id="RQW63747.1"/>
    </source>
</evidence>
<dbReference type="Gene3D" id="1.20.144.10">
    <property type="entry name" value="Phosphatidic acid phosphatase type 2/haloperoxidase"/>
    <property type="match status" value="1"/>
</dbReference>